<accession>A0A6C0M0K9</accession>
<protein>
    <submittedName>
        <fullName evidence="1">Uncharacterized protein</fullName>
    </submittedName>
</protein>
<dbReference type="EMBL" id="MN740609">
    <property type="protein sequence ID" value="QHU35531.1"/>
    <property type="molecule type" value="Genomic_DNA"/>
</dbReference>
<sequence length="137" mass="14544">MPIIRPAGRRHATVTYTGAQLVLAARHIHTSRGEFTLTIEDVAAGVTISLRIEGGLNYTGVTSEYNAIPGTEVGCSIIANQYGPNLINILDSTTTTQYAITLNGWKEFVPTVYVYGGATPAGNVIISITEYVSGGQI</sequence>
<evidence type="ECO:0000313" key="1">
    <source>
        <dbReference type="EMBL" id="QHU35531.1"/>
    </source>
</evidence>
<name>A0A6C0M0K9_9ZZZZ</name>
<dbReference type="AlphaFoldDB" id="A0A6C0M0K9"/>
<reference evidence="1" key="1">
    <citation type="journal article" date="2020" name="Nature">
        <title>Giant virus diversity and host interactions through global metagenomics.</title>
        <authorList>
            <person name="Schulz F."/>
            <person name="Roux S."/>
            <person name="Paez-Espino D."/>
            <person name="Jungbluth S."/>
            <person name="Walsh D.A."/>
            <person name="Denef V.J."/>
            <person name="McMahon K.D."/>
            <person name="Konstantinidis K.T."/>
            <person name="Eloe-Fadrosh E.A."/>
            <person name="Kyrpides N.C."/>
            <person name="Woyke T."/>
        </authorList>
    </citation>
    <scope>NUCLEOTIDE SEQUENCE</scope>
    <source>
        <strain evidence="1">GVMAG-S-1029409-49</strain>
    </source>
</reference>
<organism evidence="1">
    <name type="scientific">viral metagenome</name>
    <dbReference type="NCBI Taxonomy" id="1070528"/>
    <lineage>
        <taxon>unclassified sequences</taxon>
        <taxon>metagenomes</taxon>
        <taxon>organismal metagenomes</taxon>
    </lineage>
</organism>
<proteinExistence type="predicted"/>